<evidence type="ECO:0000313" key="4">
    <source>
        <dbReference type="Proteomes" id="UP000053766"/>
    </source>
</evidence>
<organism evidence="3 4">
    <name type="scientific">Dictyocaulus viviparus</name>
    <name type="common">Bovine lungworm</name>
    <dbReference type="NCBI Taxonomy" id="29172"/>
    <lineage>
        <taxon>Eukaryota</taxon>
        <taxon>Metazoa</taxon>
        <taxon>Ecdysozoa</taxon>
        <taxon>Nematoda</taxon>
        <taxon>Chromadorea</taxon>
        <taxon>Rhabditida</taxon>
        <taxon>Rhabditina</taxon>
        <taxon>Rhabditomorpha</taxon>
        <taxon>Strongyloidea</taxon>
        <taxon>Metastrongylidae</taxon>
        <taxon>Dictyocaulus</taxon>
    </lineage>
</organism>
<name>A0A0D8XCJ3_DICVI</name>
<dbReference type="Proteomes" id="UP000053766">
    <property type="component" value="Unassembled WGS sequence"/>
</dbReference>
<dbReference type="EMBL" id="KN716814">
    <property type="protein sequence ID" value="KJH41492.1"/>
    <property type="molecule type" value="Genomic_DNA"/>
</dbReference>
<feature type="signal peptide" evidence="2">
    <location>
        <begin position="1"/>
        <end position="19"/>
    </location>
</feature>
<feature type="region of interest" description="Disordered" evidence="1">
    <location>
        <begin position="161"/>
        <end position="200"/>
    </location>
</feature>
<dbReference type="OrthoDB" id="5905832at2759"/>
<proteinExistence type="predicted"/>
<dbReference type="AlphaFoldDB" id="A0A0D8XCJ3"/>
<accession>A0A0D8XCJ3</accession>
<protein>
    <submittedName>
        <fullName evidence="3">Uncharacterized protein</fullName>
    </submittedName>
</protein>
<feature type="non-terminal residue" evidence="3">
    <location>
        <position position="200"/>
    </location>
</feature>
<evidence type="ECO:0000313" key="3">
    <source>
        <dbReference type="EMBL" id="KJH41492.1"/>
    </source>
</evidence>
<feature type="chain" id="PRO_5002335524" evidence="2">
    <location>
        <begin position="20"/>
        <end position="200"/>
    </location>
</feature>
<gene>
    <name evidence="3" type="ORF">DICVIV_12537</name>
</gene>
<sequence length="200" mass="23139">MIYNLLLLLFLTCISVVQLQFNSEDIAVILPREPYFPRSIPQEPGGGPDCSPCGRISTRKCSRRNRKMCVQPLVRYKKNGCSGSAEIVCRSTSTGALAMKYSSGRKYRTLGNTRTTARKSALVIKRSVKCTNGRWHSTDGYRINKVYCFIKKLISAQRLVPQKRQKQRRLKAQRLVPQKRRKQRQRKAQRLVPQKRQKQR</sequence>
<evidence type="ECO:0000256" key="2">
    <source>
        <dbReference type="SAM" id="SignalP"/>
    </source>
</evidence>
<keyword evidence="2" id="KW-0732">Signal</keyword>
<evidence type="ECO:0000256" key="1">
    <source>
        <dbReference type="SAM" id="MobiDB-lite"/>
    </source>
</evidence>
<reference evidence="4" key="2">
    <citation type="journal article" date="2016" name="Sci. Rep.">
        <title>Dictyocaulus viviparus genome, variome and transcriptome elucidate lungworm biology and support future intervention.</title>
        <authorList>
            <person name="McNulty S.N."/>
            <person name="Strube C."/>
            <person name="Rosa B.A."/>
            <person name="Martin J.C."/>
            <person name="Tyagi R."/>
            <person name="Choi Y.J."/>
            <person name="Wang Q."/>
            <person name="Hallsworth Pepin K."/>
            <person name="Zhang X."/>
            <person name="Ozersky P."/>
            <person name="Wilson R.K."/>
            <person name="Sternberg P.W."/>
            <person name="Gasser R.B."/>
            <person name="Mitreva M."/>
        </authorList>
    </citation>
    <scope>NUCLEOTIDE SEQUENCE [LARGE SCALE GENOMIC DNA]</scope>
    <source>
        <strain evidence="4">HannoverDv2000</strain>
    </source>
</reference>
<keyword evidence="4" id="KW-1185">Reference proteome</keyword>
<reference evidence="3 4" key="1">
    <citation type="submission" date="2013-11" db="EMBL/GenBank/DDBJ databases">
        <title>Draft genome of the bovine lungworm Dictyocaulus viviparus.</title>
        <authorList>
            <person name="Mitreva M."/>
        </authorList>
    </citation>
    <scope>NUCLEOTIDE SEQUENCE [LARGE SCALE GENOMIC DNA]</scope>
    <source>
        <strain evidence="3 4">HannoverDv2000</strain>
    </source>
</reference>